<name>A0A820B4N9_9BILA</name>
<feature type="non-terminal residue" evidence="1">
    <location>
        <position position="1"/>
    </location>
</feature>
<organism evidence="1 2">
    <name type="scientific">Rotaria sordida</name>
    <dbReference type="NCBI Taxonomy" id="392033"/>
    <lineage>
        <taxon>Eukaryota</taxon>
        <taxon>Metazoa</taxon>
        <taxon>Spiralia</taxon>
        <taxon>Gnathifera</taxon>
        <taxon>Rotifera</taxon>
        <taxon>Eurotatoria</taxon>
        <taxon>Bdelloidea</taxon>
        <taxon>Philodinida</taxon>
        <taxon>Philodinidae</taxon>
        <taxon>Rotaria</taxon>
    </lineage>
</organism>
<dbReference type="Proteomes" id="UP000663823">
    <property type="component" value="Unassembled WGS sequence"/>
</dbReference>
<comment type="caution">
    <text evidence="1">The sequence shown here is derived from an EMBL/GenBank/DDBJ whole genome shotgun (WGS) entry which is preliminary data.</text>
</comment>
<protein>
    <submittedName>
        <fullName evidence="1">Uncharacterized protein</fullName>
    </submittedName>
</protein>
<dbReference type="AlphaFoldDB" id="A0A820B4N9"/>
<sequence length="42" mass="4487">MPTSINVITTNMETTAIPSSSLKSENSIMLTIRPNTMTTATS</sequence>
<dbReference type="EMBL" id="CAJOAX010021514">
    <property type="protein sequence ID" value="CAF4201679.1"/>
    <property type="molecule type" value="Genomic_DNA"/>
</dbReference>
<reference evidence="1" key="1">
    <citation type="submission" date="2021-02" db="EMBL/GenBank/DDBJ databases">
        <authorList>
            <person name="Nowell W R."/>
        </authorList>
    </citation>
    <scope>NUCLEOTIDE SEQUENCE</scope>
</reference>
<evidence type="ECO:0000313" key="1">
    <source>
        <dbReference type="EMBL" id="CAF4201679.1"/>
    </source>
</evidence>
<accession>A0A820B4N9</accession>
<evidence type="ECO:0000313" key="2">
    <source>
        <dbReference type="Proteomes" id="UP000663823"/>
    </source>
</evidence>
<gene>
    <name evidence="1" type="ORF">OTI717_LOCUS38598</name>
</gene>
<proteinExistence type="predicted"/>